<comment type="caution">
    <text evidence="1">The sequence shown here is derived from an EMBL/GenBank/DDBJ whole genome shotgun (WGS) entry which is preliminary data.</text>
</comment>
<dbReference type="AlphaFoldDB" id="A0A939JS84"/>
<evidence type="ECO:0000313" key="2">
    <source>
        <dbReference type="Proteomes" id="UP000664781"/>
    </source>
</evidence>
<sequence>MLDILERPARLCPSAAAYSALEPLRVAAADICDGGVYELRYQMSITAPPEIVVLSDRTMHGMRRLIRELSAGKTYSS</sequence>
<keyword evidence="2" id="KW-1185">Reference proteome</keyword>
<dbReference type="Proteomes" id="UP000664781">
    <property type="component" value="Unassembled WGS sequence"/>
</dbReference>
<organism evidence="1 2">
    <name type="scientific">Streptomyces triculaminicus</name>
    <dbReference type="NCBI Taxonomy" id="2816232"/>
    <lineage>
        <taxon>Bacteria</taxon>
        <taxon>Bacillati</taxon>
        <taxon>Actinomycetota</taxon>
        <taxon>Actinomycetes</taxon>
        <taxon>Kitasatosporales</taxon>
        <taxon>Streptomycetaceae</taxon>
        <taxon>Streptomyces</taxon>
    </lineage>
</organism>
<name>A0A939JS84_9ACTN</name>
<dbReference type="EMBL" id="JAFMOF010000002">
    <property type="protein sequence ID" value="MBO0654404.1"/>
    <property type="molecule type" value="Genomic_DNA"/>
</dbReference>
<accession>A0A939JS84</accession>
<evidence type="ECO:0000313" key="1">
    <source>
        <dbReference type="EMBL" id="MBO0654404.1"/>
    </source>
</evidence>
<dbReference type="RefSeq" id="WP_143587592.1">
    <property type="nucleotide sequence ID" value="NZ_JAFMOF010000002.1"/>
</dbReference>
<proteinExistence type="predicted"/>
<gene>
    <name evidence="1" type="ORF">J1792_16945</name>
</gene>
<protein>
    <submittedName>
        <fullName evidence="1">Uncharacterized protein</fullName>
    </submittedName>
</protein>
<reference evidence="1" key="1">
    <citation type="submission" date="2021-03" db="EMBL/GenBank/DDBJ databases">
        <title>Streptomyces strains.</title>
        <authorList>
            <person name="Lund M.B."/>
            <person name="Toerring T."/>
        </authorList>
    </citation>
    <scope>NUCLEOTIDE SEQUENCE</scope>
    <source>
        <strain evidence="1">JCM 4242</strain>
    </source>
</reference>